<evidence type="ECO:0000313" key="2">
    <source>
        <dbReference type="Proteomes" id="UP001233999"/>
    </source>
</evidence>
<organism evidence="1 2">
    <name type="scientific">Diploptera punctata</name>
    <name type="common">Pacific beetle cockroach</name>
    <dbReference type="NCBI Taxonomy" id="6984"/>
    <lineage>
        <taxon>Eukaryota</taxon>
        <taxon>Metazoa</taxon>
        <taxon>Ecdysozoa</taxon>
        <taxon>Arthropoda</taxon>
        <taxon>Hexapoda</taxon>
        <taxon>Insecta</taxon>
        <taxon>Pterygota</taxon>
        <taxon>Neoptera</taxon>
        <taxon>Polyneoptera</taxon>
        <taxon>Dictyoptera</taxon>
        <taxon>Blattodea</taxon>
        <taxon>Blaberoidea</taxon>
        <taxon>Blaberidae</taxon>
        <taxon>Diplopterinae</taxon>
        <taxon>Diploptera</taxon>
    </lineage>
</organism>
<reference evidence="1" key="2">
    <citation type="submission" date="2023-05" db="EMBL/GenBank/DDBJ databases">
        <authorList>
            <person name="Fouks B."/>
        </authorList>
    </citation>
    <scope>NUCLEOTIDE SEQUENCE</scope>
    <source>
        <strain evidence="1">Stay&amp;Tobe</strain>
        <tissue evidence="1">Testes</tissue>
    </source>
</reference>
<accession>A0AAD7ZAH7</accession>
<sequence length="86" mass="10064">TAMVFCSFLIGMYNIHKMLITFNPTINYPNCHLNLVIRLEKIDSREKVDDGDNGRLYCGAVFKKHRSMSSLFSIIIFNIFKNYFCM</sequence>
<reference evidence="1" key="1">
    <citation type="journal article" date="2023" name="IScience">
        <title>Live-bearing cockroach genome reveals convergent evolutionary mechanisms linked to viviparity in insects and beyond.</title>
        <authorList>
            <person name="Fouks B."/>
            <person name="Harrison M.C."/>
            <person name="Mikhailova A.A."/>
            <person name="Marchal E."/>
            <person name="English S."/>
            <person name="Carruthers M."/>
            <person name="Jennings E.C."/>
            <person name="Chiamaka E.L."/>
            <person name="Frigard R.A."/>
            <person name="Pippel M."/>
            <person name="Attardo G.M."/>
            <person name="Benoit J.B."/>
            <person name="Bornberg-Bauer E."/>
            <person name="Tobe S.S."/>
        </authorList>
    </citation>
    <scope>NUCLEOTIDE SEQUENCE</scope>
    <source>
        <strain evidence="1">Stay&amp;Tobe</strain>
    </source>
</reference>
<dbReference type="EMBL" id="JASPKZ010009375">
    <property type="protein sequence ID" value="KAJ9577100.1"/>
    <property type="molecule type" value="Genomic_DNA"/>
</dbReference>
<gene>
    <name evidence="1" type="ORF">L9F63_006308</name>
</gene>
<comment type="caution">
    <text evidence="1">The sequence shown here is derived from an EMBL/GenBank/DDBJ whole genome shotgun (WGS) entry which is preliminary data.</text>
</comment>
<name>A0AAD7ZAH7_DIPPU</name>
<proteinExistence type="predicted"/>
<protein>
    <submittedName>
        <fullName evidence="1">Uncharacterized protein</fullName>
    </submittedName>
</protein>
<dbReference type="Proteomes" id="UP001233999">
    <property type="component" value="Unassembled WGS sequence"/>
</dbReference>
<feature type="non-terminal residue" evidence="1">
    <location>
        <position position="1"/>
    </location>
</feature>
<dbReference type="AlphaFoldDB" id="A0AAD7ZAH7"/>
<evidence type="ECO:0000313" key="1">
    <source>
        <dbReference type="EMBL" id="KAJ9577100.1"/>
    </source>
</evidence>
<feature type="non-terminal residue" evidence="1">
    <location>
        <position position="86"/>
    </location>
</feature>
<keyword evidence="2" id="KW-1185">Reference proteome</keyword>